<feature type="compositionally biased region" description="Pro residues" evidence="1">
    <location>
        <begin position="1203"/>
        <end position="1213"/>
    </location>
</feature>
<gene>
    <name evidence="2" type="ORF">IWX90DRAFT_180151</name>
</gene>
<feature type="compositionally biased region" description="Polar residues" evidence="1">
    <location>
        <begin position="201"/>
        <end position="217"/>
    </location>
</feature>
<dbReference type="PRINTS" id="PR01217">
    <property type="entry name" value="PRICHEXTENSN"/>
</dbReference>
<feature type="compositionally biased region" description="Polar residues" evidence="1">
    <location>
        <begin position="806"/>
        <end position="830"/>
    </location>
</feature>
<feature type="compositionally biased region" description="Low complexity" evidence="1">
    <location>
        <begin position="257"/>
        <end position="271"/>
    </location>
</feature>
<name>A0ABR1XW88_9PEZI</name>
<feature type="compositionally biased region" description="Low complexity" evidence="1">
    <location>
        <begin position="88"/>
        <end position="100"/>
    </location>
</feature>
<feature type="compositionally biased region" description="Pro residues" evidence="1">
    <location>
        <begin position="1078"/>
        <end position="1087"/>
    </location>
</feature>
<feature type="compositionally biased region" description="Polar residues" evidence="1">
    <location>
        <begin position="863"/>
        <end position="884"/>
    </location>
</feature>
<organism evidence="2 3">
    <name type="scientific">Phyllosticta citrichinensis</name>
    <dbReference type="NCBI Taxonomy" id="1130410"/>
    <lineage>
        <taxon>Eukaryota</taxon>
        <taxon>Fungi</taxon>
        <taxon>Dikarya</taxon>
        <taxon>Ascomycota</taxon>
        <taxon>Pezizomycotina</taxon>
        <taxon>Dothideomycetes</taxon>
        <taxon>Dothideomycetes incertae sedis</taxon>
        <taxon>Botryosphaeriales</taxon>
        <taxon>Phyllostictaceae</taxon>
        <taxon>Phyllosticta</taxon>
    </lineage>
</organism>
<comment type="caution">
    <text evidence="2">The sequence shown here is derived from an EMBL/GenBank/DDBJ whole genome shotgun (WGS) entry which is preliminary data.</text>
</comment>
<feature type="compositionally biased region" description="Basic and acidic residues" evidence="1">
    <location>
        <begin position="129"/>
        <end position="144"/>
    </location>
</feature>
<feature type="compositionally biased region" description="Basic and acidic residues" evidence="1">
    <location>
        <begin position="272"/>
        <end position="292"/>
    </location>
</feature>
<feature type="region of interest" description="Disordered" evidence="1">
    <location>
        <begin position="1"/>
        <end position="313"/>
    </location>
</feature>
<feature type="compositionally biased region" description="Basic and acidic residues" evidence="1">
    <location>
        <begin position="925"/>
        <end position="942"/>
    </location>
</feature>
<evidence type="ECO:0000256" key="1">
    <source>
        <dbReference type="SAM" id="MobiDB-lite"/>
    </source>
</evidence>
<feature type="compositionally biased region" description="Low complexity" evidence="1">
    <location>
        <begin position="1132"/>
        <end position="1141"/>
    </location>
</feature>
<feature type="compositionally biased region" description="Basic residues" evidence="1">
    <location>
        <begin position="293"/>
        <end position="304"/>
    </location>
</feature>
<feature type="compositionally biased region" description="Low complexity" evidence="1">
    <location>
        <begin position="742"/>
        <end position="760"/>
    </location>
</feature>
<feature type="compositionally biased region" description="Pro residues" evidence="1">
    <location>
        <begin position="1142"/>
        <end position="1170"/>
    </location>
</feature>
<keyword evidence="3" id="KW-1185">Reference proteome</keyword>
<feature type="compositionally biased region" description="Polar residues" evidence="1">
    <location>
        <begin position="76"/>
        <end position="86"/>
    </location>
</feature>
<protein>
    <submittedName>
        <fullName evidence="2">Uncharacterized protein</fullName>
    </submittedName>
</protein>
<feature type="compositionally biased region" description="Polar residues" evidence="1">
    <location>
        <begin position="118"/>
        <end position="128"/>
    </location>
</feature>
<feature type="compositionally biased region" description="Polar residues" evidence="1">
    <location>
        <begin position="950"/>
        <end position="982"/>
    </location>
</feature>
<evidence type="ECO:0000313" key="2">
    <source>
        <dbReference type="EMBL" id="KAK8169498.1"/>
    </source>
</evidence>
<reference evidence="2 3" key="1">
    <citation type="journal article" date="2022" name="G3 (Bethesda)">
        <title>Enemy or ally: a genomic approach to elucidate the lifestyle of Phyllosticta citrichinaensis.</title>
        <authorList>
            <person name="Buijs V.A."/>
            <person name="Groenewald J.Z."/>
            <person name="Haridas S."/>
            <person name="LaButti K.M."/>
            <person name="Lipzen A."/>
            <person name="Martin F.M."/>
            <person name="Barry K."/>
            <person name="Grigoriev I.V."/>
            <person name="Crous P.W."/>
            <person name="Seidl M.F."/>
        </authorList>
    </citation>
    <scope>NUCLEOTIDE SEQUENCE [LARGE SCALE GENOMIC DNA]</scope>
    <source>
        <strain evidence="2 3">CBS 129764</strain>
    </source>
</reference>
<dbReference type="Proteomes" id="UP001456524">
    <property type="component" value="Unassembled WGS sequence"/>
</dbReference>
<dbReference type="EMBL" id="JBBWUH010000004">
    <property type="protein sequence ID" value="KAK8169498.1"/>
    <property type="molecule type" value="Genomic_DNA"/>
</dbReference>
<feature type="compositionally biased region" description="Pro residues" evidence="1">
    <location>
        <begin position="1113"/>
        <end position="1125"/>
    </location>
</feature>
<feature type="compositionally biased region" description="Basic and acidic residues" evidence="1">
    <location>
        <begin position="164"/>
        <end position="174"/>
    </location>
</feature>
<feature type="region of interest" description="Disordered" evidence="1">
    <location>
        <begin position="918"/>
        <end position="1269"/>
    </location>
</feature>
<evidence type="ECO:0000313" key="3">
    <source>
        <dbReference type="Proteomes" id="UP001456524"/>
    </source>
</evidence>
<feature type="compositionally biased region" description="Polar residues" evidence="1">
    <location>
        <begin position="1"/>
        <end position="16"/>
    </location>
</feature>
<sequence>MVTSLTSQVPTPTAVWTNMKRRRGSSKSASRSPELSRQATSPETRLRRPSTRGASLTPSKPTRRHPTEALHMTTRRAANSNASVATDSAANSEASASRRSSLNDEQPPHFAADDAQSHPGSQNAPNGTRETESIDLDDSKKTDSVFKSAEPDVPEARSASSQSDPHDLESKPSRSPELTKSAKRKRASLLTEISEEPRINGVTNGTSNGEQSQSNPDAVSEATRDPELPPRKRQYRGRGRGRGGRQPRTISTHSSFAAQTDAASTPPSTTAPDRDAADHASEDAQAESERPTKQPKRLPGRRRAPNSNPSIEADLRRQLQLKTAYRAVVKVLKPILAELADRSINDVEDDPTAHEESLHFDSVQADLDRTLADRVAYLDRKKHVEKTYVENRHSNDCDVVRSEFQNVFFSLQEDYFVRYQHRLLSVARAADLEAQEGYGSDDEDDLVPRRRGMQYKWRSTGFLDPRSDSRSRFFLETQKLWDNDQLRKKLTKERSEFLQANREEFDDEAAINSREGFATYDPEQREQALAVFNATTLAQAAQAVEEPELLQTLKPIPNKEASGLMMLADAIENLSNMPSAATEIKPAISGRNTPVIEQVPPRAATATPVSSRGRRKRGPSAKSTPRHRGAGSANSTPLPQGPEDALDATASTTSRAMSLDTELPGPSPRKPSQSASAEPMELDPALSESMDTEQPLPAIEEELPAFRPRMESAPRSEPPPRQQSVPNRITDILNKADDVGHSHTNSASSIATSSPATLPPVVLQPLNASTPFQESAPSSVPGARSQTATSRAETPLERPSDAAPTSEISASDRPTTNLPAGESQKPTQKLSFWDALAMDNKRNTRPASPPNTHRTPLARVRQSWPQVLNTSSSARKSAEPSNGTFVTVEAGNADMISERASQPSVERSLDGQERIIERITGSAERSIEEFPPRSDRAIDRPDMAPPIPRNSVSNEAGSRRSSGTGSVLSQGPSASHPLNQRSPIEAPTKRSNSREMPAGLEQRQNRWRAAVPAQHGPNPPFRPNSNQPQNAFLKHQGWTTESQARHPAASATPPQQQPQPPPFPGYATPYDLRLYPPMNYPPPPPGPYQAQQQQPQTNPFLAAVPQPQGHILPPFPCPSERPPPYQSIYTMPPQGYGYPYPGYGPPPGQPGPLPPGAMPHGQVPPPPPGPFGQQYGGPPILPATTDRRHSAGPGQAPTSGTPGPYPGSPPQATHPPAFQQQQPQGQYGNGISGSERRGPGGGSHKKKYRHSTAGTEFRQYLPKGSGSGR</sequence>
<feature type="region of interest" description="Disordered" evidence="1">
    <location>
        <begin position="585"/>
        <end position="884"/>
    </location>
</feature>
<feature type="compositionally biased region" description="Polar residues" evidence="1">
    <location>
        <begin position="33"/>
        <end position="43"/>
    </location>
</feature>
<proteinExistence type="predicted"/>
<feature type="compositionally biased region" description="Polar residues" evidence="1">
    <location>
        <begin position="766"/>
        <end position="792"/>
    </location>
</feature>
<feature type="compositionally biased region" description="Low complexity" evidence="1">
    <location>
        <begin position="1214"/>
        <end position="1226"/>
    </location>
</feature>
<feature type="region of interest" description="Disordered" evidence="1">
    <location>
        <begin position="893"/>
        <end position="912"/>
    </location>
</feature>
<feature type="compositionally biased region" description="Pro residues" evidence="1">
    <location>
        <begin position="1055"/>
        <end position="1064"/>
    </location>
</feature>
<accession>A0ABR1XW88</accession>
<feature type="compositionally biased region" description="Basic residues" evidence="1">
    <location>
        <begin position="231"/>
        <end position="245"/>
    </location>
</feature>
<feature type="compositionally biased region" description="Basic residues" evidence="1">
    <location>
        <begin position="612"/>
        <end position="629"/>
    </location>
</feature>